<dbReference type="EMBL" id="UZAI01002439">
    <property type="protein sequence ID" value="VDO71552.1"/>
    <property type="molecule type" value="Genomic_DNA"/>
</dbReference>
<proteinExistence type="predicted"/>
<organism evidence="2 3">
    <name type="scientific">Schistosoma margrebowiei</name>
    <dbReference type="NCBI Taxonomy" id="48269"/>
    <lineage>
        <taxon>Eukaryota</taxon>
        <taxon>Metazoa</taxon>
        <taxon>Spiralia</taxon>
        <taxon>Lophotrochozoa</taxon>
        <taxon>Platyhelminthes</taxon>
        <taxon>Trematoda</taxon>
        <taxon>Digenea</taxon>
        <taxon>Strigeidida</taxon>
        <taxon>Schistosomatoidea</taxon>
        <taxon>Schistosomatidae</taxon>
        <taxon>Schistosoma</taxon>
    </lineage>
</organism>
<evidence type="ECO:0000313" key="3">
    <source>
        <dbReference type="Proteomes" id="UP000277204"/>
    </source>
</evidence>
<dbReference type="Proteomes" id="UP000277204">
    <property type="component" value="Unassembled WGS sequence"/>
</dbReference>
<feature type="compositionally biased region" description="Polar residues" evidence="1">
    <location>
        <begin position="96"/>
        <end position="108"/>
    </location>
</feature>
<gene>
    <name evidence="2" type="ORF">SMRZ_LOCUS6500</name>
</gene>
<accession>A0A183LRS5</accession>
<reference evidence="2 3" key="1">
    <citation type="submission" date="2018-11" db="EMBL/GenBank/DDBJ databases">
        <authorList>
            <consortium name="Pathogen Informatics"/>
        </authorList>
    </citation>
    <scope>NUCLEOTIDE SEQUENCE [LARGE SCALE GENOMIC DNA]</scope>
    <source>
        <strain evidence="2 3">Zambia</strain>
    </source>
</reference>
<evidence type="ECO:0000256" key="1">
    <source>
        <dbReference type="SAM" id="MobiDB-lite"/>
    </source>
</evidence>
<sequence>MEELETTAKKAAREGNIRQLYETTKKLAEKYSKPERPVKDKVGLSITEIQEQGNGWVKYCEELLNVAAPLNPLNIEAAHTHSYRCHSTNDRRNQDGQHTNQECESSRT</sequence>
<feature type="region of interest" description="Disordered" evidence="1">
    <location>
        <begin position="84"/>
        <end position="108"/>
    </location>
</feature>
<name>A0A183LRS5_9TREM</name>
<evidence type="ECO:0000313" key="2">
    <source>
        <dbReference type="EMBL" id="VDO71552.1"/>
    </source>
</evidence>
<keyword evidence="3" id="KW-1185">Reference proteome</keyword>
<dbReference type="AlphaFoldDB" id="A0A183LRS5"/>
<protein>
    <submittedName>
        <fullName evidence="2">Uncharacterized protein</fullName>
    </submittedName>
</protein>